<dbReference type="InterPro" id="IPR013751">
    <property type="entry name" value="ACP_syn_III_N"/>
</dbReference>
<dbReference type="RefSeq" id="WP_087914836.1">
    <property type="nucleotide sequence ID" value="NZ_CP021780.1"/>
</dbReference>
<feature type="domain" description="Beta-ketoacyl-[acyl-carrier-protein] synthase III N-terminal" evidence="4">
    <location>
        <begin position="111"/>
        <end position="190"/>
    </location>
</feature>
<dbReference type="InterPro" id="IPR016039">
    <property type="entry name" value="Thiolase-like"/>
</dbReference>
<name>A0A2Z2KPT9_9BACL</name>
<evidence type="ECO:0000256" key="1">
    <source>
        <dbReference type="ARBA" id="ARBA00022679"/>
    </source>
</evidence>
<protein>
    <submittedName>
        <fullName evidence="5">3-oxoacyl-ACP synthase</fullName>
        <ecNumber evidence="5">2.3.1.41</ecNumber>
    </submittedName>
</protein>
<keyword evidence="1 5" id="KW-0808">Transferase</keyword>
<organism evidence="5 6">
    <name type="scientific">Paenibacillus donghaensis</name>
    <dbReference type="NCBI Taxonomy" id="414771"/>
    <lineage>
        <taxon>Bacteria</taxon>
        <taxon>Bacillati</taxon>
        <taxon>Bacillota</taxon>
        <taxon>Bacilli</taxon>
        <taxon>Bacillales</taxon>
        <taxon>Paenibacillaceae</taxon>
        <taxon>Paenibacillus</taxon>
    </lineage>
</organism>
<evidence type="ECO:0000259" key="4">
    <source>
        <dbReference type="Pfam" id="PF08545"/>
    </source>
</evidence>
<accession>A0A2Z2KPT9</accession>
<evidence type="ECO:0000259" key="3">
    <source>
        <dbReference type="Pfam" id="PF08541"/>
    </source>
</evidence>
<dbReference type="Gene3D" id="3.40.47.10">
    <property type="match status" value="1"/>
</dbReference>
<keyword evidence="2 5" id="KW-0012">Acyltransferase</keyword>
<dbReference type="NCBIfam" id="NF005541">
    <property type="entry name" value="PRK07204.1"/>
    <property type="match status" value="1"/>
</dbReference>
<dbReference type="AlphaFoldDB" id="A0A2Z2KPT9"/>
<dbReference type="OrthoDB" id="9815506at2"/>
<dbReference type="PANTHER" id="PTHR34069:SF2">
    <property type="entry name" value="BETA-KETOACYL-[ACYL-CARRIER-PROTEIN] SYNTHASE III"/>
    <property type="match status" value="1"/>
</dbReference>
<dbReference type="Pfam" id="PF08545">
    <property type="entry name" value="ACP_syn_III"/>
    <property type="match status" value="1"/>
</dbReference>
<dbReference type="PANTHER" id="PTHR34069">
    <property type="entry name" value="3-OXOACYL-[ACYL-CARRIER-PROTEIN] SYNTHASE 3"/>
    <property type="match status" value="1"/>
</dbReference>
<dbReference type="EC" id="2.3.1.41" evidence="5"/>
<reference evidence="5 6" key="1">
    <citation type="submission" date="2017-06" db="EMBL/GenBank/DDBJ databases">
        <title>Complete genome sequence of Paenibacillus donghaensis KCTC 13049T isolated from East Sea sediment, South Korea.</title>
        <authorList>
            <person name="Jung B.K."/>
            <person name="Hong S.-J."/>
            <person name="Shin J.-H."/>
        </authorList>
    </citation>
    <scope>NUCLEOTIDE SEQUENCE [LARGE SCALE GENOMIC DNA]</scope>
    <source>
        <strain evidence="5 6">KCTC 13049</strain>
    </source>
</reference>
<dbReference type="EMBL" id="CP021780">
    <property type="protein sequence ID" value="ASA20818.1"/>
    <property type="molecule type" value="Genomic_DNA"/>
</dbReference>
<gene>
    <name evidence="5" type="ORF">B9T62_08485</name>
</gene>
<proteinExistence type="predicted"/>
<dbReference type="CDD" id="cd00830">
    <property type="entry name" value="KAS_III"/>
    <property type="match status" value="1"/>
</dbReference>
<keyword evidence="6" id="KW-1185">Reference proteome</keyword>
<dbReference type="KEGG" id="pdh:B9T62_08485"/>
<dbReference type="Proteomes" id="UP000249890">
    <property type="component" value="Chromosome"/>
</dbReference>
<dbReference type="Pfam" id="PF08541">
    <property type="entry name" value="ACP_syn_III_C"/>
    <property type="match status" value="1"/>
</dbReference>
<dbReference type="InterPro" id="IPR013747">
    <property type="entry name" value="ACP_syn_III_C"/>
</dbReference>
<sequence>MQLRRVKIIGTGKYLPEHVVTDEELDLKLEVPAGWVNKTTGVGKRHYVGEGETSSSMGAKAAYAALADAGLDFSDIDCLVCTSGTKEQPLPSTAVFIQQAMGQEDSGVPAFDMDATCLSFLVGLDVMSYLVDAGRYKNVLLVATEIASAGLNWDEKESAALFGDGAAAVIIGPAGAGESSSIIHTSLNTYSKGARYSEIAGGGTRKHARGYSEEQKQFYLFHMDGQAIFRMASKLLPDFIAGMLGQAGMAMEDFKLVIPHQGSAMAMRLMRKKLGIAESRFMNITPNHGNTIAASIPMGLHEGIQQGRFQRGDRILLIGTAAGLSLGGMILEY</sequence>
<dbReference type="GO" id="GO:0004315">
    <property type="term" value="F:3-oxoacyl-[acyl-carrier-protein] synthase activity"/>
    <property type="evidence" value="ECO:0007669"/>
    <property type="project" value="UniProtKB-EC"/>
</dbReference>
<feature type="domain" description="Beta-ketoacyl-[acyl-carrier-protein] synthase III C-terminal" evidence="3">
    <location>
        <begin position="245"/>
        <end position="333"/>
    </location>
</feature>
<dbReference type="GO" id="GO:0006633">
    <property type="term" value="P:fatty acid biosynthetic process"/>
    <property type="evidence" value="ECO:0007669"/>
    <property type="project" value="InterPro"/>
</dbReference>
<evidence type="ECO:0000313" key="5">
    <source>
        <dbReference type="EMBL" id="ASA20818.1"/>
    </source>
</evidence>
<dbReference type="SUPFAM" id="SSF53901">
    <property type="entry name" value="Thiolase-like"/>
    <property type="match status" value="1"/>
</dbReference>
<evidence type="ECO:0000256" key="2">
    <source>
        <dbReference type="ARBA" id="ARBA00023315"/>
    </source>
</evidence>
<dbReference type="NCBIfam" id="NF006829">
    <property type="entry name" value="PRK09352.1"/>
    <property type="match status" value="1"/>
</dbReference>
<dbReference type="GO" id="GO:0044550">
    <property type="term" value="P:secondary metabolite biosynthetic process"/>
    <property type="evidence" value="ECO:0007669"/>
    <property type="project" value="TreeGrafter"/>
</dbReference>
<evidence type="ECO:0000313" key="6">
    <source>
        <dbReference type="Proteomes" id="UP000249890"/>
    </source>
</evidence>